<comment type="caution">
    <text evidence="5">The sequence shown here is derived from an EMBL/GenBank/DDBJ whole genome shotgun (WGS) entry which is preliminary data.</text>
</comment>
<dbReference type="InterPro" id="IPR027417">
    <property type="entry name" value="P-loop_NTPase"/>
</dbReference>
<gene>
    <name evidence="5" type="ORF">FEV09_03935</name>
</gene>
<name>A0A9X4M6E6_9CYAN</name>
<dbReference type="GO" id="GO:0005524">
    <property type="term" value="F:ATP binding"/>
    <property type="evidence" value="ECO:0007669"/>
    <property type="project" value="UniProtKB-KW"/>
</dbReference>
<evidence type="ECO:0000259" key="4">
    <source>
        <dbReference type="PROSITE" id="PS50893"/>
    </source>
</evidence>
<dbReference type="PANTHER" id="PTHR43423:SF1">
    <property type="entry name" value="ABC TRANSPORTER I FAMILY MEMBER 17"/>
    <property type="match status" value="1"/>
</dbReference>
<dbReference type="EMBL" id="VBTY01000019">
    <property type="protein sequence ID" value="MDG3493699.1"/>
    <property type="molecule type" value="Genomic_DNA"/>
</dbReference>
<evidence type="ECO:0000256" key="1">
    <source>
        <dbReference type="ARBA" id="ARBA00022448"/>
    </source>
</evidence>
<dbReference type="GO" id="GO:0022857">
    <property type="term" value="F:transmembrane transporter activity"/>
    <property type="evidence" value="ECO:0007669"/>
    <property type="project" value="UniProtKB-ARBA"/>
</dbReference>
<organism evidence="5 6">
    <name type="scientific">Pseudanabaena catenata USMAC16</name>
    <dbReference type="NCBI Taxonomy" id="1855837"/>
    <lineage>
        <taxon>Bacteria</taxon>
        <taxon>Bacillati</taxon>
        <taxon>Cyanobacteriota</taxon>
        <taxon>Cyanophyceae</taxon>
        <taxon>Pseudanabaenales</taxon>
        <taxon>Pseudanabaenaceae</taxon>
        <taxon>Pseudanabaena</taxon>
    </lineage>
</organism>
<proteinExistence type="predicted"/>
<dbReference type="SUPFAM" id="SSF52540">
    <property type="entry name" value="P-loop containing nucleoside triphosphate hydrolases"/>
    <property type="match status" value="1"/>
</dbReference>
<dbReference type="GO" id="GO:0016887">
    <property type="term" value="F:ATP hydrolysis activity"/>
    <property type="evidence" value="ECO:0007669"/>
    <property type="project" value="InterPro"/>
</dbReference>
<feature type="domain" description="ABC transporter" evidence="4">
    <location>
        <begin position="36"/>
        <end position="269"/>
    </location>
</feature>
<evidence type="ECO:0000256" key="3">
    <source>
        <dbReference type="ARBA" id="ARBA00022840"/>
    </source>
</evidence>
<evidence type="ECO:0000313" key="5">
    <source>
        <dbReference type="EMBL" id="MDG3493699.1"/>
    </source>
</evidence>
<evidence type="ECO:0000256" key="2">
    <source>
        <dbReference type="ARBA" id="ARBA00022741"/>
    </source>
</evidence>
<dbReference type="SMART" id="SM00382">
    <property type="entry name" value="AAA"/>
    <property type="match status" value="1"/>
</dbReference>
<dbReference type="Pfam" id="PF00005">
    <property type="entry name" value="ABC_tran"/>
    <property type="match status" value="1"/>
</dbReference>
<dbReference type="AlphaFoldDB" id="A0A9X4M6E6"/>
<dbReference type="Gene3D" id="3.40.50.300">
    <property type="entry name" value="P-loop containing nucleotide triphosphate hydrolases"/>
    <property type="match status" value="1"/>
</dbReference>
<dbReference type="PANTHER" id="PTHR43423">
    <property type="entry name" value="ABC TRANSPORTER I FAMILY MEMBER 17"/>
    <property type="match status" value="1"/>
</dbReference>
<keyword evidence="1" id="KW-0813">Transport</keyword>
<dbReference type="RefSeq" id="WP_009625748.1">
    <property type="nucleotide sequence ID" value="NZ_VBTY01000019.1"/>
</dbReference>
<dbReference type="InterPro" id="IPR003439">
    <property type="entry name" value="ABC_transporter-like_ATP-bd"/>
</dbReference>
<keyword evidence="2" id="KW-0547">Nucleotide-binding</keyword>
<protein>
    <submittedName>
        <fullName evidence="5">ATP-binding cassette domain-containing protein</fullName>
    </submittedName>
</protein>
<dbReference type="GO" id="GO:0016020">
    <property type="term" value="C:membrane"/>
    <property type="evidence" value="ECO:0007669"/>
    <property type="project" value="InterPro"/>
</dbReference>
<reference evidence="5" key="1">
    <citation type="submission" date="2019-05" db="EMBL/GenBank/DDBJ databases">
        <title>Whole genome sequencing of Pseudanabaena catenata USMAC16.</title>
        <authorList>
            <person name="Khan Z."/>
            <person name="Omar W.M."/>
            <person name="Convey P."/>
            <person name="Merican F."/>
            <person name="Najimudin N."/>
        </authorList>
    </citation>
    <scope>NUCLEOTIDE SEQUENCE</scope>
    <source>
        <strain evidence="5">USMAC16</strain>
    </source>
</reference>
<dbReference type="CDD" id="cd03225">
    <property type="entry name" value="ABC_cobalt_CbiO_domain1"/>
    <property type="match status" value="1"/>
</dbReference>
<dbReference type="Proteomes" id="UP001152872">
    <property type="component" value="Unassembled WGS sequence"/>
</dbReference>
<evidence type="ECO:0000313" key="6">
    <source>
        <dbReference type="Proteomes" id="UP001152872"/>
    </source>
</evidence>
<sequence>MNWRVRPNFSIANRKDSYIMQKVSLTSMPIASNAAIAMQQISYQTKFRTLLTGISVAIAQGNKTALIGATGSGKTTFLRLLNRLIDPSVGMILLNGKNIQELPIQTLRRRVMLVPQEPSLLGMNVHEALIYPLKLQNSLQSEIDARSQKWIDKLQIDRKLLNRSELELSLGQRQWIAIARALIMEPEVLLLDEPTSALDRGLSHLLLNTLTELTQLPQPVTVVMINHQLDLVQTWCDRLICLHKGELVQDAEVSLIDWQEIDDLLRRDTSSGQDGELVDDWT</sequence>
<keyword evidence="6" id="KW-1185">Reference proteome</keyword>
<dbReference type="InterPro" id="IPR003593">
    <property type="entry name" value="AAA+_ATPase"/>
</dbReference>
<accession>A0A9X4M6E6</accession>
<dbReference type="InterPro" id="IPR015856">
    <property type="entry name" value="ABC_transpr_CbiO/EcfA_su"/>
</dbReference>
<keyword evidence="3 5" id="KW-0067">ATP-binding</keyword>
<dbReference type="PROSITE" id="PS50893">
    <property type="entry name" value="ABC_TRANSPORTER_2"/>
    <property type="match status" value="1"/>
</dbReference>